<organism evidence="1 2">
    <name type="scientific">Brassicogethes aeneus</name>
    <name type="common">Rape pollen beetle</name>
    <name type="synonym">Meligethes aeneus</name>
    <dbReference type="NCBI Taxonomy" id="1431903"/>
    <lineage>
        <taxon>Eukaryota</taxon>
        <taxon>Metazoa</taxon>
        <taxon>Ecdysozoa</taxon>
        <taxon>Arthropoda</taxon>
        <taxon>Hexapoda</taxon>
        <taxon>Insecta</taxon>
        <taxon>Pterygota</taxon>
        <taxon>Neoptera</taxon>
        <taxon>Endopterygota</taxon>
        <taxon>Coleoptera</taxon>
        <taxon>Polyphaga</taxon>
        <taxon>Cucujiformia</taxon>
        <taxon>Nitidulidae</taxon>
        <taxon>Meligethinae</taxon>
        <taxon>Brassicogethes</taxon>
    </lineage>
</organism>
<gene>
    <name evidence="1" type="ORF">MELIAE_LOCUS11044</name>
</gene>
<protein>
    <submittedName>
        <fullName evidence="1">Uncharacterized protein</fullName>
    </submittedName>
</protein>
<dbReference type="OrthoDB" id="7700504at2759"/>
<proteinExistence type="predicted"/>
<evidence type="ECO:0000313" key="1">
    <source>
        <dbReference type="EMBL" id="CAH0561706.1"/>
    </source>
</evidence>
<dbReference type="SUPFAM" id="SSF53098">
    <property type="entry name" value="Ribonuclease H-like"/>
    <property type="match status" value="1"/>
</dbReference>
<sequence length="964" mass="109765">MSFLVKFIDPETLDAMMELPRVIALDSTKLNAEGIFNTFNAYMTEKKIPFKNVLAVSCDNASVMIGDLNYFKTFTLKENPSILFIPCICHRLALVAKDSCKKIPGYIEPLLQSIVRHMNSTKRLEAFNEISSSVQGTSKKILDFAKTRWLGRHDCIERVRELYPSLLLHFTELCFSEKNNASFQKIKVELDDPRTKAYLAFLQYVLKKFNVINLFFQHEETKVHLLNSKCITFLKTIASHFLKSALLRDLAHSKIDFRSSDNQKPLDMVDLGPDCNDIIDELSQNLEANTSVIQEIRENCLAFYVETVSQILDRLYYIKDEFFKNLSVLDLSNTDIGSSFEKVSYLADKFGLDDKDALKTEWRQVLRRFSLRAETSYSLITFDEMWKDILSCKNVDGNVIFPHLKVLVGYIRSLPHSNAAAERTFSLLPDISTKKRNSLSNESINALAVVKSANKLNTSLANTEMTEDQLSLMSSSKLYEPPKKKTHLLNFHADTTDNYEDIKVFEAELIDTVLYKQWTSVDRTNLEIIQSTGEELLVKLETKLKALVTHAFIAQQQSAYFSERKEQLQPGECLVVCDFAENYAFEIQDAIQGVHWNNDQATLHPFVGYYKEGGRMNHKNYIAISESLKHDTVVVHLFQRNFVNFLKQYVPGLNKIIYFSDGASAQYKNKKNFLNVCLHEEDFGVSAEWNFFATSHGKGPCDGIGGALKRLATRAKVFEAELIDTVLYKQWTSVDRTNLEIIQSTGEELLVKLETKLKALVTHAFIAQQQSAYFSERKEQLQPGECLVVCDFAENYAFEIQDAIQGVHWNNDQATLHPFVGYYKEGGRMNHKNYIAISESLKHDTVVVHLFQRNFVNFLKQYVPGLNKIIYFSDGASAQYKNKKNFLNVCLHEEDFGVSAEWNFFATSHGKGPCDGIGGALKRLATRATEHCENACVVGGDPIRCIDYKTGVVAAEEPEEEADE</sequence>
<dbReference type="PANTHER" id="PTHR46601:SF1">
    <property type="entry name" value="ADF-H DOMAIN-CONTAINING PROTEIN"/>
    <property type="match status" value="1"/>
</dbReference>
<dbReference type="AlphaFoldDB" id="A0A9P0BE86"/>
<dbReference type="Proteomes" id="UP001154078">
    <property type="component" value="Chromosome 8"/>
</dbReference>
<dbReference type="EMBL" id="OV121139">
    <property type="protein sequence ID" value="CAH0561706.1"/>
    <property type="molecule type" value="Genomic_DNA"/>
</dbReference>
<reference evidence="1" key="1">
    <citation type="submission" date="2021-12" db="EMBL/GenBank/DDBJ databases">
        <authorList>
            <person name="King R."/>
        </authorList>
    </citation>
    <scope>NUCLEOTIDE SEQUENCE</scope>
</reference>
<name>A0A9P0BE86_BRAAE</name>
<evidence type="ECO:0000313" key="2">
    <source>
        <dbReference type="Proteomes" id="UP001154078"/>
    </source>
</evidence>
<accession>A0A9P0BE86</accession>
<dbReference type="PANTHER" id="PTHR46601">
    <property type="entry name" value="ULP_PROTEASE DOMAIN-CONTAINING PROTEIN"/>
    <property type="match status" value="1"/>
</dbReference>
<keyword evidence="2" id="KW-1185">Reference proteome</keyword>
<dbReference type="InterPro" id="IPR012337">
    <property type="entry name" value="RNaseH-like_sf"/>
</dbReference>